<comment type="caution">
    <text evidence="1">The sequence shown here is derived from an EMBL/GenBank/DDBJ whole genome shotgun (WGS) entry which is preliminary data.</text>
</comment>
<proteinExistence type="predicted"/>
<accession>A0A9P4R0N5</accession>
<dbReference type="Proteomes" id="UP000799444">
    <property type="component" value="Unassembled WGS sequence"/>
</dbReference>
<name>A0A9P4R0N5_9PLEO</name>
<dbReference type="AlphaFoldDB" id="A0A9P4R0N5"/>
<organism evidence="1 2">
    <name type="scientific">Polyplosphaeria fusca</name>
    <dbReference type="NCBI Taxonomy" id="682080"/>
    <lineage>
        <taxon>Eukaryota</taxon>
        <taxon>Fungi</taxon>
        <taxon>Dikarya</taxon>
        <taxon>Ascomycota</taxon>
        <taxon>Pezizomycotina</taxon>
        <taxon>Dothideomycetes</taxon>
        <taxon>Pleosporomycetidae</taxon>
        <taxon>Pleosporales</taxon>
        <taxon>Tetraplosphaeriaceae</taxon>
        <taxon>Polyplosphaeria</taxon>
    </lineage>
</organism>
<protein>
    <submittedName>
        <fullName evidence="1">Uncharacterized protein</fullName>
    </submittedName>
</protein>
<sequence length="83" mass="9193">MPSFARSCVNRHGLVGSQPLSISLFAFFCPTDEPVVILAQGPFRIVAYNFVHASTFGKLRLATTWDWLTSTTEDPACLTRVQC</sequence>
<evidence type="ECO:0000313" key="1">
    <source>
        <dbReference type="EMBL" id="KAF2734905.1"/>
    </source>
</evidence>
<gene>
    <name evidence="1" type="ORF">EJ04DRAFT_228042</name>
</gene>
<evidence type="ECO:0000313" key="2">
    <source>
        <dbReference type="Proteomes" id="UP000799444"/>
    </source>
</evidence>
<reference evidence="1" key="1">
    <citation type="journal article" date="2020" name="Stud. Mycol.">
        <title>101 Dothideomycetes genomes: a test case for predicting lifestyles and emergence of pathogens.</title>
        <authorList>
            <person name="Haridas S."/>
            <person name="Albert R."/>
            <person name="Binder M."/>
            <person name="Bloem J."/>
            <person name="Labutti K."/>
            <person name="Salamov A."/>
            <person name="Andreopoulos B."/>
            <person name="Baker S."/>
            <person name="Barry K."/>
            <person name="Bills G."/>
            <person name="Bluhm B."/>
            <person name="Cannon C."/>
            <person name="Castanera R."/>
            <person name="Culley D."/>
            <person name="Daum C."/>
            <person name="Ezra D."/>
            <person name="Gonzalez J."/>
            <person name="Henrissat B."/>
            <person name="Kuo A."/>
            <person name="Liang C."/>
            <person name="Lipzen A."/>
            <person name="Lutzoni F."/>
            <person name="Magnuson J."/>
            <person name="Mondo S."/>
            <person name="Nolan M."/>
            <person name="Ohm R."/>
            <person name="Pangilinan J."/>
            <person name="Park H.-J."/>
            <person name="Ramirez L."/>
            <person name="Alfaro M."/>
            <person name="Sun H."/>
            <person name="Tritt A."/>
            <person name="Yoshinaga Y."/>
            <person name="Zwiers L.-H."/>
            <person name="Turgeon B."/>
            <person name="Goodwin S."/>
            <person name="Spatafora J."/>
            <person name="Crous P."/>
            <person name="Grigoriev I."/>
        </authorList>
    </citation>
    <scope>NUCLEOTIDE SEQUENCE</scope>
    <source>
        <strain evidence="1">CBS 125425</strain>
    </source>
</reference>
<dbReference type="EMBL" id="ML996142">
    <property type="protein sequence ID" value="KAF2734905.1"/>
    <property type="molecule type" value="Genomic_DNA"/>
</dbReference>
<keyword evidence="2" id="KW-1185">Reference proteome</keyword>